<keyword evidence="2" id="KW-1185">Reference proteome</keyword>
<dbReference type="HOGENOM" id="CLU_067890_2_2_9"/>
<dbReference type="PANTHER" id="PTHR34071:SF2">
    <property type="entry name" value="FLAVIN-NUCLEOTIDE-BINDING PROTEIN"/>
    <property type="match status" value="1"/>
</dbReference>
<dbReference type="RefSeq" id="WP_006599207.1">
    <property type="nucleotide sequence ID" value="NZ_GL622359.1"/>
</dbReference>
<dbReference type="EMBL" id="AEQN01000023">
    <property type="protein sequence ID" value="EFV01046.1"/>
    <property type="molecule type" value="Genomic_DNA"/>
</dbReference>
<dbReference type="SUPFAM" id="SSF50475">
    <property type="entry name" value="FMN-binding split barrel"/>
    <property type="match status" value="1"/>
</dbReference>
<dbReference type="Pfam" id="PF12900">
    <property type="entry name" value="Pyridox_ox_2"/>
    <property type="match status" value="1"/>
</dbReference>
<reference evidence="1 2" key="1">
    <citation type="submission" date="2010-12" db="EMBL/GenBank/DDBJ databases">
        <authorList>
            <person name="Muzny D."/>
            <person name="Qin X."/>
            <person name="Deng J."/>
            <person name="Jiang H."/>
            <person name="Liu Y."/>
            <person name="Qu J."/>
            <person name="Song X.-Z."/>
            <person name="Zhang L."/>
            <person name="Thornton R."/>
            <person name="Coyle M."/>
            <person name="Francisco L."/>
            <person name="Jackson L."/>
            <person name="Javaid M."/>
            <person name="Korchina V."/>
            <person name="Kovar C."/>
            <person name="Mata R."/>
            <person name="Mathew T."/>
            <person name="Ngo R."/>
            <person name="Nguyen L."/>
            <person name="Nguyen N."/>
            <person name="Okwuonu G."/>
            <person name="Ongeri F."/>
            <person name="Pham C."/>
            <person name="Simmons D."/>
            <person name="Wilczek-Boney K."/>
            <person name="Hale W."/>
            <person name="Jakkamsetti A."/>
            <person name="Pham P."/>
            <person name="Ruth R."/>
            <person name="San Lucas F."/>
            <person name="Warren J."/>
            <person name="Zhang J."/>
            <person name="Zhao Z."/>
            <person name="Zhou C."/>
            <person name="Zhu D."/>
            <person name="Lee S."/>
            <person name="Bess C."/>
            <person name="Blankenburg K."/>
            <person name="Forbes L."/>
            <person name="Fu Q."/>
            <person name="Gubbala S."/>
            <person name="Hirani K."/>
            <person name="Jayaseelan J.C."/>
            <person name="Lara F."/>
            <person name="Munidasa M."/>
            <person name="Palculict T."/>
            <person name="Patil S."/>
            <person name="Pu L.-L."/>
            <person name="Saada N."/>
            <person name="Tang L."/>
            <person name="Weissenberger G."/>
            <person name="Zhu Y."/>
            <person name="Hemphill L."/>
            <person name="Shang Y."/>
            <person name="Youmans B."/>
            <person name="Ayvaz T."/>
            <person name="Ross M."/>
            <person name="Santibanez J."/>
            <person name="Aqrawi P."/>
            <person name="Gross S."/>
            <person name="Joshi V."/>
            <person name="Fowler G."/>
            <person name="Nazareth L."/>
            <person name="Reid J."/>
            <person name="Worley K."/>
            <person name="Petrosino J."/>
            <person name="Highlander S."/>
            <person name="Gibbs R."/>
        </authorList>
    </citation>
    <scope>NUCLEOTIDE SEQUENCE [LARGE SCALE GENOMIC DNA]</scope>
    <source>
        <strain evidence="1 2">ATCC 23263</strain>
    </source>
</reference>
<proteinExistence type="predicted"/>
<protein>
    <submittedName>
        <fullName evidence="1">5-nitroimidazole resistance protein NimA</fullName>
    </submittedName>
</protein>
<sequence>MFRPMRRKRQALSEAESRAILERGQTGVLSVAGDNGYPYGVPVNYVMVDGKIAIHGAKTGHKIDAIAREPKVSFCVIDDDTVVPAAYTTHFRSAIAFGRAAFEEDPDAVLAMLHALGEKYNPGDEAGRTAEINRELAATKLIVVTIDHLSGKEAIELVREREEREKHHGTGD</sequence>
<gene>
    <name evidence="1" type="primary">nimA</name>
    <name evidence="1" type="ORF">HMP0721_1785</name>
</gene>
<organism evidence="1 2">
    <name type="scientific">Pseudoramibacter alactolyticus ATCC 23263</name>
    <dbReference type="NCBI Taxonomy" id="887929"/>
    <lineage>
        <taxon>Bacteria</taxon>
        <taxon>Bacillati</taxon>
        <taxon>Bacillota</taxon>
        <taxon>Clostridia</taxon>
        <taxon>Eubacteriales</taxon>
        <taxon>Eubacteriaceae</taxon>
        <taxon>Pseudoramibacter</taxon>
    </lineage>
</organism>
<dbReference type="InterPro" id="IPR024747">
    <property type="entry name" value="Pyridox_Oxase-rel"/>
</dbReference>
<dbReference type="Gene3D" id="2.30.110.10">
    <property type="entry name" value="Electron Transport, Fmn-binding Protein, Chain A"/>
    <property type="match status" value="1"/>
</dbReference>
<evidence type="ECO:0000313" key="2">
    <source>
        <dbReference type="Proteomes" id="UP000004754"/>
    </source>
</evidence>
<name>E6MIF0_9FIRM</name>
<dbReference type="STRING" id="887929.HMP0721_1785"/>
<evidence type="ECO:0000313" key="1">
    <source>
        <dbReference type="EMBL" id="EFV01046.1"/>
    </source>
</evidence>
<accession>E6MIF0</accession>
<comment type="caution">
    <text evidence="1">The sequence shown here is derived from an EMBL/GenBank/DDBJ whole genome shotgun (WGS) entry which is preliminary data.</text>
</comment>
<dbReference type="AlphaFoldDB" id="E6MIF0"/>
<dbReference type="Proteomes" id="UP000004754">
    <property type="component" value="Unassembled WGS sequence"/>
</dbReference>
<dbReference type="PANTHER" id="PTHR34071">
    <property type="entry name" value="5-NITROIMIDAZOLE ANTIBIOTICS RESISTANCE PROTEIN, NIMA-FAMILY-RELATED PROTEIN-RELATED"/>
    <property type="match status" value="1"/>
</dbReference>
<dbReference type="OrthoDB" id="9794935at2"/>
<dbReference type="InterPro" id="IPR012349">
    <property type="entry name" value="Split_barrel_FMN-bd"/>
</dbReference>
<dbReference type="eggNOG" id="COG3467">
    <property type="taxonomic scope" value="Bacteria"/>
</dbReference>